<accession>A0ABD5XWK7</accession>
<dbReference type="EMBL" id="JBHSZG010000001">
    <property type="protein sequence ID" value="MFC7136419.1"/>
    <property type="molecule type" value="Genomic_DNA"/>
</dbReference>
<comment type="caution">
    <text evidence="2">The sequence shown here is derived from an EMBL/GenBank/DDBJ whole genome shotgun (WGS) entry which is preliminary data.</text>
</comment>
<protein>
    <submittedName>
        <fullName evidence="2">PPC domain-containing protein</fullName>
    </submittedName>
</protein>
<dbReference type="AlphaFoldDB" id="A0ABD5XWK7"/>
<keyword evidence="3" id="KW-1185">Reference proteome</keyword>
<evidence type="ECO:0000259" key="1">
    <source>
        <dbReference type="Pfam" id="PF04151"/>
    </source>
</evidence>
<sequence>MSPDGDLLGASVSTNDTESLSYVAGQAGAHYLVVYGYENATGAYDLTVDRTAGNATDGGDALEPNDDTGNATALEPGTYTDLTVAEDDLDFYAVDLAAGDALSASIAFSNATGDLDFALLSPNGTLLAVSDSVTDAERLSTVADETGRYYLVVYGFDGATGPYELTLAVASGGGGDGGSNASVTAARGR</sequence>
<dbReference type="InterPro" id="IPR007280">
    <property type="entry name" value="Peptidase_C_arc/bac"/>
</dbReference>
<dbReference type="Pfam" id="PF04151">
    <property type="entry name" value="PPC"/>
    <property type="match status" value="1"/>
</dbReference>
<dbReference type="Gene3D" id="2.60.120.380">
    <property type="match status" value="2"/>
</dbReference>
<name>A0ABD5XWK7_9EURY</name>
<dbReference type="Proteomes" id="UP001596368">
    <property type="component" value="Unassembled WGS sequence"/>
</dbReference>
<reference evidence="2 3" key="1">
    <citation type="journal article" date="2019" name="Int. J. Syst. Evol. Microbiol.">
        <title>The Global Catalogue of Microorganisms (GCM) 10K type strain sequencing project: providing services to taxonomists for standard genome sequencing and annotation.</title>
        <authorList>
            <consortium name="The Broad Institute Genomics Platform"/>
            <consortium name="The Broad Institute Genome Sequencing Center for Infectious Disease"/>
            <person name="Wu L."/>
            <person name="Ma J."/>
        </authorList>
    </citation>
    <scope>NUCLEOTIDE SEQUENCE [LARGE SCALE GENOMIC DNA]</scope>
    <source>
        <strain evidence="2 3">DT92</strain>
    </source>
</reference>
<dbReference type="SUPFAM" id="SSF89260">
    <property type="entry name" value="Collagen-binding domain"/>
    <property type="match status" value="1"/>
</dbReference>
<evidence type="ECO:0000313" key="3">
    <source>
        <dbReference type="Proteomes" id="UP001596368"/>
    </source>
</evidence>
<organism evidence="2 3">
    <name type="scientific">Halobaculum litoreum</name>
    <dbReference type="NCBI Taxonomy" id="3031998"/>
    <lineage>
        <taxon>Archaea</taxon>
        <taxon>Methanobacteriati</taxon>
        <taxon>Methanobacteriota</taxon>
        <taxon>Stenosarchaea group</taxon>
        <taxon>Halobacteria</taxon>
        <taxon>Halobacteriales</taxon>
        <taxon>Haloferacaceae</taxon>
        <taxon>Halobaculum</taxon>
    </lineage>
</organism>
<evidence type="ECO:0000313" key="2">
    <source>
        <dbReference type="EMBL" id="MFC7136419.1"/>
    </source>
</evidence>
<feature type="domain" description="Peptidase C-terminal archaeal/bacterial" evidence="1">
    <location>
        <begin position="89"/>
        <end position="155"/>
    </location>
</feature>
<proteinExistence type="predicted"/>
<gene>
    <name evidence="2" type="ORF">ACFQRB_07480</name>
</gene>